<evidence type="ECO:0000313" key="6">
    <source>
        <dbReference type="EMBL" id="KAK6186668.1"/>
    </source>
</evidence>
<proteinExistence type="inferred from homology"/>
<feature type="region of interest" description="Disordered" evidence="5">
    <location>
        <begin position="1"/>
        <end position="41"/>
    </location>
</feature>
<dbReference type="EMBL" id="JAZGQO010000005">
    <property type="protein sequence ID" value="KAK6186668.1"/>
    <property type="molecule type" value="Genomic_DNA"/>
</dbReference>
<keyword evidence="7" id="KW-1185">Reference proteome</keyword>
<comment type="caution">
    <text evidence="6">The sequence shown here is derived from an EMBL/GenBank/DDBJ whole genome shotgun (WGS) entry which is preliminary data.</text>
</comment>
<dbReference type="GO" id="GO:0006412">
    <property type="term" value="P:translation"/>
    <property type="evidence" value="ECO:0007669"/>
    <property type="project" value="InterPro"/>
</dbReference>
<evidence type="ECO:0000256" key="4">
    <source>
        <dbReference type="RuleBase" id="RU000669"/>
    </source>
</evidence>
<comment type="similarity">
    <text evidence="1 4">Belongs to the eukaryotic ribosomal protein eS8 family.</text>
</comment>
<dbReference type="Proteomes" id="UP001347796">
    <property type="component" value="Unassembled WGS sequence"/>
</dbReference>
<dbReference type="InterPro" id="IPR018283">
    <property type="entry name" value="Ribosomal_eS8_CS"/>
</dbReference>
<dbReference type="InterPro" id="IPR001047">
    <property type="entry name" value="Ribosomal_eS8"/>
</dbReference>
<dbReference type="GO" id="GO:0003735">
    <property type="term" value="F:structural constituent of ribosome"/>
    <property type="evidence" value="ECO:0007669"/>
    <property type="project" value="InterPro"/>
</dbReference>
<dbReference type="NCBIfam" id="TIGR00307">
    <property type="entry name" value="eS8"/>
    <property type="match status" value="1"/>
</dbReference>
<feature type="region of interest" description="Disordered" evidence="5">
    <location>
        <begin position="125"/>
        <end position="146"/>
    </location>
</feature>
<dbReference type="PANTHER" id="PTHR10394">
    <property type="entry name" value="40S RIBOSOMAL PROTEIN S8"/>
    <property type="match status" value="1"/>
</dbReference>
<feature type="compositionally biased region" description="Basic residues" evidence="5">
    <location>
        <begin position="7"/>
        <end position="28"/>
    </location>
</feature>
<dbReference type="Pfam" id="PF01201">
    <property type="entry name" value="Ribosomal_S8e"/>
    <property type="match status" value="1"/>
</dbReference>
<dbReference type="CDD" id="cd11380">
    <property type="entry name" value="Ribosomal_S8e_like"/>
    <property type="match status" value="1"/>
</dbReference>
<dbReference type="InterPro" id="IPR022309">
    <property type="entry name" value="Ribosomal_Se8/biogenesis_NSA2"/>
</dbReference>
<sequence length="221" mass="25690">MGISRDKWHKRLKSGGRRPQPRKKRKHEMGRPPSQTKMGPKRIHLVRTRGGNTKQRALRLENSNVNWSTQGITRKTRILDVVYNASSNELVRTKTLVKSAIIQVDANPFRQWFENHFGLPVIPRKKSTKKTTKKTDEEKAKKAARESVKAKKLSKEVLFKRRQNRKKLFKVESSLQEQFRNGRLLVKIASRPGNCGRCDGFVLEGKELEFYMKKVKSKKRG</sequence>
<keyword evidence="2 4" id="KW-0689">Ribosomal protein</keyword>
<dbReference type="AlphaFoldDB" id="A0AAN8K711"/>
<evidence type="ECO:0000256" key="5">
    <source>
        <dbReference type="SAM" id="MobiDB-lite"/>
    </source>
</evidence>
<evidence type="ECO:0000256" key="1">
    <source>
        <dbReference type="ARBA" id="ARBA00005257"/>
    </source>
</evidence>
<reference evidence="6 7" key="1">
    <citation type="submission" date="2024-01" db="EMBL/GenBank/DDBJ databases">
        <title>The genome of the rayed Mediterranean limpet Patella caerulea (Linnaeus, 1758).</title>
        <authorList>
            <person name="Anh-Thu Weber A."/>
            <person name="Halstead-Nussloch G."/>
        </authorList>
    </citation>
    <scope>NUCLEOTIDE SEQUENCE [LARGE SCALE GENOMIC DNA]</scope>
    <source>
        <strain evidence="6">AATW-2023a</strain>
        <tissue evidence="6">Whole specimen</tissue>
    </source>
</reference>
<evidence type="ECO:0000256" key="2">
    <source>
        <dbReference type="ARBA" id="ARBA00022980"/>
    </source>
</evidence>
<dbReference type="Gene3D" id="3.10.290.70">
    <property type="match status" value="2"/>
</dbReference>
<dbReference type="FunFam" id="3.10.290.70:FF:000001">
    <property type="entry name" value="40S ribosomal protein S8"/>
    <property type="match status" value="1"/>
</dbReference>
<dbReference type="PROSITE" id="PS01193">
    <property type="entry name" value="RIBOSOMAL_S8E"/>
    <property type="match status" value="1"/>
</dbReference>
<name>A0AAN8K711_PATCE</name>
<dbReference type="GO" id="GO:0005840">
    <property type="term" value="C:ribosome"/>
    <property type="evidence" value="ECO:0007669"/>
    <property type="project" value="UniProtKB-KW"/>
</dbReference>
<keyword evidence="3 4" id="KW-0687">Ribonucleoprotein</keyword>
<dbReference type="GO" id="GO:1990904">
    <property type="term" value="C:ribonucleoprotein complex"/>
    <property type="evidence" value="ECO:0007669"/>
    <property type="project" value="UniProtKB-KW"/>
</dbReference>
<evidence type="ECO:0000256" key="3">
    <source>
        <dbReference type="ARBA" id="ARBA00023274"/>
    </source>
</evidence>
<organism evidence="6 7">
    <name type="scientific">Patella caerulea</name>
    <name type="common">Rayed Mediterranean limpet</name>
    <dbReference type="NCBI Taxonomy" id="87958"/>
    <lineage>
        <taxon>Eukaryota</taxon>
        <taxon>Metazoa</taxon>
        <taxon>Spiralia</taxon>
        <taxon>Lophotrochozoa</taxon>
        <taxon>Mollusca</taxon>
        <taxon>Gastropoda</taxon>
        <taxon>Patellogastropoda</taxon>
        <taxon>Patelloidea</taxon>
        <taxon>Patellidae</taxon>
        <taxon>Patella</taxon>
    </lineage>
</organism>
<feature type="compositionally biased region" description="Basic and acidic residues" evidence="5">
    <location>
        <begin position="133"/>
        <end position="146"/>
    </location>
</feature>
<accession>A0AAN8K711</accession>
<gene>
    <name evidence="6" type="ORF">SNE40_005954</name>
</gene>
<evidence type="ECO:0000313" key="7">
    <source>
        <dbReference type="Proteomes" id="UP001347796"/>
    </source>
</evidence>
<protein>
    <recommendedName>
        <fullName evidence="4">40S ribosomal protein S8</fullName>
    </recommendedName>
</protein>